<proteinExistence type="predicted"/>
<evidence type="ECO:0000256" key="1">
    <source>
        <dbReference type="SAM" id="Phobius"/>
    </source>
</evidence>
<dbReference type="EMBL" id="RBTN01000317">
    <property type="protein sequence ID" value="RMT69154.1"/>
    <property type="molecule type" value="Genomic_DNA"/>
</dbReference>
<feature type="transmembrane region" description="Helical" evidence="1">
    <location>
        <begin position="6"/>
        <end position="26"/>
    </location>
</feature>
<keyword evidence="1" id="KW-1133">Transmembrane helix</keyword>
<keyword evidence="1" id="KW-0812">Transmembrane</keyword>
<organism evidence="2 3">
    <name type="scientific">Pseudomonas savastanoi pv. nerii</name>
    <dbReference type="NCBI Taxonomy" id="360921"/>
    <lineage>
        <taxon>Bacteria</taxon>
        <taxon>Pseudomonadati</taxon>
        <taxon>Pseudomonadota</taxon>
        <taxon>Gammaproteobacteria</taxon>
        <taxon>Pseudomonadales</taxon>
        <taxon>Pseudomonadaceae</taxon>
        <taxon>Pseudomonas</taxon>
    </lineage>
</organism>
<dbReference type="Proteomes" id="UP000268636">
    <property type="component" value="Unassembled WGS sequence"/>
</dbReference>
<comment type="caution">
    <text evidence="2">The sequence shown here is derived from an EMBL/GenBank/DDBJ whole genome shotgun (WGS) entry which is preliminary data.</text>
</comment>
<reference evidence="2 3" key="1">
    <citation type="submission" date="2018-08" db="EMBL/GenBank/DDBJ databases">
        <title>Recombination of ecologically and evolutionarily significant loci maintains genetic cohesion in the Pseudomonas syringae species complex.</title>
        <authorList>
            <person name="Dillon M."/>
            <person name="Thakur S."/>
            <person name="Almeida R.N.D."/>
            <person name="Weir B.S."/>
            <person name="Guttman D.S."/>
        </authorList>
    </citation>
    <scope>NUCLEOTIDE SEQUENCE [LARGE SCALE GENOMIC DNA]</scope>
    <source>
        <strain evidence="2 3">ICMP 13786</strain>
    </source>
</reference>
<protein>
    <submittedName>
        <fullName evidence="2">Taurine ABC transporter, permease protein</fullName>
    </submittedName>
</protein>
<sequence length="38" mass="4252">MTDVVVLGILVIAVIAFAMELGLRALQRRLVPWHGQQH</sequence>
<gene>
    <name evidence="2" type="ORF">ALP42_04643</name>
</gene>
<evidence type="ECO:0000313" key="2">
    <source>
        <dbReference type="EMBL" id="RMT69154.1"/>
    </source>
</evidence>
<dbReference type="AlphaFoldDB" id="A0A0P9V706"/>
<accession>A0A0P9V706</accession>
<name>A0A0P9V706_PSESS</name>
<evidence type="ECO:0000313" key="3">
    <source>
        <dbReference type="Proteomes" id="UP000268636"/>
    </source>
</evidence>
<keyword evidence="1" id="KW-0472">Membrane</keyword>